<proteinExistence type="inferred from homology"/>
<dbReference type="CDD" id="cd02440">
    <property type="entry name" value="AdoMet_MTases"/>
    <property type="match status" value="1"/>
</dbReference>
<keyword evidence="2 3" id="KW-0808">Transferase</keyword>
<evidence type="ECO:0000256" key="3">
    <source>
        <dbReference type="PIRNR" id="PIRNR004553"/>
    </source>
</evidence>
<dbReference type="InterPro" id="IPR004398">
    <property type="entry name" value="RNA_MeTrfase_RsmD"/>
</dbReference>
<dbReference type="NCBIfam" id="TIGR00095">
    <property type="entry name" value="16S rRNA (guanine(966)-N(2))-methyltransferase RsmD"/>
    <property type="match status" value="1"/>
</dbReference>
<keyword evidence="1 3" id="KW-0489">Methyltransferase</keyword>
<reference evidence="5 6" key="1">
    <citation type="submission" date="2018-03" db="EMBL/GenBank/DDBJ databases">
        <title>Arenimonas caeni sp. nov., isolated from activated sludge.</title>
        <authorList>
            <person name="Liu H."/>
        </authorList>
    </citation>
    <scope>NUCLEOTIDE SEQUENCE [LARGE SCALE GENOMIC DNA]</scope>
    <source>
        <strain evidence="6">z29</strain>
    </source>
</reference>
<keyword evidence="3" id="KW-0698">rRNA processing</keyword>
<dbReference type="Pfam" id="PF03602">
    <property type="entry name" value="Cons_hypoth95"/>
    <property type="match status" value="1"/>
</dbReference>
<dbReference type="GO" id="GO:0052913">
    <property type="term" value="F:16S rRNA (guanine(966)-N(2))-methyltransferase activity"/>
    <property type="evidence" value="ECO:0007669"/>
    <property type="project" value="UniProtKB-EC"/>
</dbReference>
<gene>
    <name evidence="5" type="primary">rsmD</name>
    <name evidence="5" type="ORF">C6N40_11935</name>
</gene>
<dbReference type="Gene3D" id="3.40.50.150">
    <property type="entry name" value="Vaccinia Virus protein VP39"/>
    <property type="match status" value="1"/>
</dbReference>
<name>A0A2P6M6F2_9GAMM</name>
<dbReference type="PANTHER" id="PTHR43542:SF1">
    <property type="entry name" value="METHYLTRANSFERASE"/>
    <property type="match status" value="1"/>
</dbReference>
<dbReference type="Proteomes" id="UP000241736">
    <property type="component" value="Unassembled WGS sequence"/>
</dbReference>
<dbReference type="EMBL" id="PVLF01000022">
    <property type="protein sequence ID" value="PRH81519.1"/>
    <property type="molecule type" value="Genomic_DNA"/>
</dbReference>
<keyword evidence="3" id="KW-0949">S-adenosyl-L-methionine</keyword>
<evidence type="ECO:0000313" key="5">
    <source>
        <dbReference type="EMBL" id="PRH81519.1"/>
    </source>
</evidence>
<comment type="function">
    <text evidence="3">Specifically methylates the guanine in position 966 of 16S rRNA in the assembled 30S particle.</text>
</comment>
<sequence>MNQRAKPRPPGSVRIIAGQLRGSKLPVPDRPGLRPTSDRVRETLFNWLQPVLRGARVLDLFAGTGALGFEAASRGAAEVVLVERDPGLAAGLREQAARLRVEGLRVEAADALAWLGRPATTRFDLVFLDPPFEAGLWQAAAAALAPWLAAGALIYVECPRNVSPTLPAGWVLHRSGQTRDVEFALYRTNAGPAAPGAATLAPESTPQGDPSE</sequence>
<evidence type="ECO:0000256" key="1">
    <source>
        <dbReference type="ARBA" id="ARBA00022603"/>
    </source>
</evidence>
<dbReference type="RefSeq" id="WP_106991260.1">
    <property type="nucleotide sequence ID" value="NZ_JAVEVW010000083.1"/>
</dbReference>
<organism evidence="5 6">
    <name type="scientific">Arenimonas caeni</name>
    <dbReference type="NCBI Taxonomy" id="2058085"/>
    <lineage>
        <taxon>Bacteria</taxon>
        <taxon>Pseudomonadati</taxon>
        <taxon>Pseudomonadota</taxon>
        <taxon>Gammaproteobacteria</taxon>
        <taxon>Lysobacterales</taxon>
        <taxon>Lysobacteraceae</taxon>
        <taxon>Arenimonas</taxon>
    </lineage>
</organism>
<dbReference type="PIRSF" id="PIRSF004553">
    <property type="entry name" value="CHP00095"/>
    <property type="match status" value="1"/>
</dbReference>
<evidence type="ECO:0000256" key="2">
    <source>
        <dbReference type="ARBA" id="ARBA00022679"/>
    </source>
</evidence>
<protein>
    <recommendedName>
        <fullName evidence="3">Ribosomal RNA small subunit methyltransferase D</fullName>
        <ecNumber evidence="3">2.1.1.171</ecNumber>
    </recommendedName>
</protein>
<dbReference type="SUPFAM" id="SSF53335">
    <property type="entry name" value="S-adenosyl-L-methionine-dependent methyltransferases"/>
    <property type="match status" value="1"/>
</dbReference>
<evidence type="ECO:0000313" key="6">
    <source>
        <dbReference type="Proteomes" id="UP000241736"/>
    </source>
</evidence>
<comment type="caution">
    <text evidence="5">The sequence shown here is derived from an EMBL/GenBank/DDBJ whole genome shotgun (WGS) entry which is preliminary data.</text>
</comment>
<comment type="similarity">
    <text evidence="3">Belongs to the methyltransferase superfamily. RsmD family.</text>
</comment>
<accession>A0A2P6M6F2</accession>
<dbReference type="OrthoDB" id="9803017at2"/>
<dbReference type="EC" id="2.1.1.171" evidence="3"/>
<dbReference type="InterPro" id="IPR029063">
    <property type="entry name" value="SAM-dependent_MTases_sf"/>
</dbReference>
<dbReference type="AlphaFoldDB" id="A0A2P6M6F2"/>
<keyword evidence="6" id="KW-1185">Reference proteome</keyword>
<evidence type="ECO:0000256" key="4">
    <source>
        <dbReference type="SAM" id="MobiDB-lite"/>
    </source>
</evidence>
<feature type="compositionally biased region" description="Polar residues" evidence="4">
    <location>
        <begin position="202"/>
        <end position="212"/>
    </location>
</feature>
<feature type="region of interest" description="Disordered" evidence="4">
    <location>
        <begin position="191"/>
        <end position="212"/>
    </location>
</feature>
<comment type="catalytic activity">
    <reaction evidence="3">
        <text>guanosine(966) in 16S rRNA + S-adenosyl-L-methionine = N(2)-methylguanosine(966) in 16S rRNA + S-adenosyl-L-homocysteine + H(+)</text>
        <dbReference type="Rhea" id="RHEA:23548"/>
        <dbReference type="Rhea" id="RHEA-COMP:10211"/>
        <dbReference type="Rhea" id="RHEA-COMP:10212"/>
        <dbReference type="ChEBI" id="CHEBI:15378"/>
        <dbReference type="ChEBI" id="CHEBI:57856"/>
        <dbReference type="ChEBI" id="CHEBI:59789"/>
        <dbReference type="ChEBI" id="CHEBI:74269"/>
        <dbReference type="ChEBI" id="CHEBI:74481"/>
        <dbReference type="EC" id="2.1.1.171"/>
    </reaction>
</comment>
<dbReference type="PANTHER" id="PTHR43542">
    <property type="entry name" value="METHYLTRANSFERASE"/>
    <property type="match status" value="1"/>
</dbReference>